<keyword evidence="4" id="KW-1185">Reference proteome</keyword>
<dbReference type="GO" id="GO:0009190">
    <property type="term" value="P:cyclic nucleotide biosynthetic process"/>
    <property type="evidence" value="ECO:0007669"/>
    <property type="project" value="InterPro"/>
</dbReference>
<dbReference type="CDD" id="cd07302">
    <property type="entry name" value="CHD"/>
    <property type="match status" value="1"/>
</dbReference>
<sequence length="325" mass="36849">MRTGNAPPTGTMAIAFTDVQSSTSLWQEFPAEMSKALKIHNNIMRRLIKKHEGYEVKTQGDSFMVCFLNPYNALNWAVQVQNTLLDCTTWPTELIVSSYDCRMEWDSLKSVIFKGLRVRIGIHYGDAERVNDPTTNRPDYFGTTVNKAARVESCAKGGQIVVSKRLLFNISSCLTNIETGENAFEEKWVMDMTDMSSQEDRTHDLSSSSLRDVDSSKTGTKSFRSSLRLRKAKKEHIKPDDMPNLYYKTIGEFSLKGLSGLEELFEVYCFRLSSRRYSDKIEVQNDVELDYALPTSPDTPIVSSTNSLLSGHKYNQVYPSSPVDY</sequence>
<feature type="region of interest" description="Disordered" evidence="1">
    <location>
        <begin position="199"/>
        <end position="220"/>
    </location>
</feature>
<dbReference type="Gene3D" id="3.30.70.1230">
    <property type="entry name" value="Nucleotide cyclase"/>
    <property type="match status" value="1"/>
</dbReference>
<name>A0AAW2Z8Y9_9EUKA</name>
<dbReference type="SMART" id="SM00044">
    <property type="entry name" value="CYCc"/>
    <property type="match status" value="1"/>
</dbReference>
<evidence type="ECO:0000256" key="1">
    <source>
        <dbReference type="SAM" id="MobiDB-lite"/>
    </source>
</evidence>
<dbReference type="AlphaFoldDB" id="A0AAW2Z8Y9"/>
<evidence type="ECO:0000259" key="2">
    <source>
        <dbReference type="PROSITE" id="PS50125"/>
    </source>
</evidence>
<dbReference type="Proteomes" id="UP001431209">
    <property type="component" value="Unassembled WGS sequence"/>
</dbReference>
<dbReference type="Pfam" id="PF00211">
    <property type="entry name" value="Guanylate_cyc"/>
    <property type="match status" value="1"/>
</dbReference>
<dbReference type="InterPro" id="IPR029787">
    <property type="entry name" value="Nucleotide_cyclase"/>
</dbReference>
<dbReference type="PROSITE" id="PS50125">
    <property type="entry name" value="GUANYLATE_CYCLASE_2"/>
    <property type="match status" value="1"/>
</dbReference>
<dbReference type="PANTHER" id="PTHR43081">
    <property type="entry name" value="ADENYLATE CYCLASE, TERMINAL-DIFFERENTIATION SPECIFIC-RELATED"/>
    <property type="match status" value="1"/>
</dbReference>
<dbReference type="InterPro" id="IPR001054">
    <property type="entry name" value="A/G_cyclase"/>
</dbReference>
<comment type="caution">
    <text evidence="3">The sequence shown here is derived from an EMBL/GenBank/DDBJ whole genome shotgun (WGS) entry which is preliminary data.</text>
</comment>
<evidence type="ECO:0000313" key="3">
    <source>
        <dbReference type="EMBL" id="KAL0485900.1"/>
    </source>
</evidence>
<reference evidence="3 4" key="1">
    <citation type="submission" date="2024-03" db="EMBL/GenBank/DDBJ databases">
        <title>The Acrasis kona genome and developmental transcriptomes reveal deep origins of eukaryotic multicellular pathways.</title>
        <authorList>
            <person name="Sheikh S."/>
            <person name="Fu C.-J."/>
            <person name="Brown M.W."/>
            <person name="Baldauf S.L."/>
        </authorList>
    </citation>
    <scope>NUCLEOTIDE SEQUENCE [LARGE SCALE GENOMIC DNA]</scope>
    <source>
        <strain evidence="3 4">ATCC MYA-3509</strain>
    </source>
</reference>
<dbReference type="EMBL" id="JAOPGA020001182">
    <property type="protein sequence ID" value="KAL0485900.1"/>
    <property type="molecule type" value="Genomic_DNA"/>
</dbReference>
<protein>
    <submittedName>
        <fullName evidence="3">Adenylate cyclase</fullName>
    </submittedName>
</protein>
<gene>
    <name evidence="3" type="ORF">AKO1_002177</name>
</gene>
<evidence type="ECO:0000313" key="4">
    <source>
        <dbReference type="Proteomes" id="UP001431209"/>
    </source>
</evidence>
<dbReference type="InterPro" id="IPR050697">
    <property type="entry name" value="Adenylyl/Guanylyl_Cyclase_3/4"/>
</dbReference>
<feature type="domain" description="Guanylate cyclase" evidence="2">
    <location>
        <begin position="13"/>
        <end position="152"/>
    </location>
</feature>
<dbReference type="GO" id="GO:0035556">
    <property type="term" value="P:intracellular signal transduction"/>
    <property type="evidence" value="ECO:0007669"/>
    <property type="project" value="InterPro"/>
</dbReference>
<accession>A0AAW2Z8Y9</accession>
<dbReference type="SUPFAM" id="SSF55073">
    <property type="entry name" value="Nucleotide cyclase"/>
    <property type="match status" value="1"/>
</dbReference>
<dbReference type="PANTHER" id="PTHR43081:SF1">
    <property type="entry name" value="ADENYLATE CYCLASE, TERMINAL-DIFFERENTIATION SPECIFIC"/>
    <property type="match status" value="1"/>
</dbReference>
<proteinExistence type="predicted"/>
<organism evidence="3 4">
    <name type="scientific">Acrasis kona</name>
    <dbReference type="NCBI Taxonomy" id="1008807"/>
    <lineage>
        <taxon>Eukaryota</taxon>
        <taxon>Discoba</taxon>
        <taxon>Heterolobosea</taxon>
        <taxon>Tetramitia</taxon>
        <taxon>Eutetramitia</taxon>
        <taxon>Acrasidae</taxon>
        <taxon>Acrasis</taxon>
    </lineage>
</organism>